<organism evidence="1 2">
    <name type="scientific">Pristionchus fissidentatus</name>
    <dbReference type="NCBI Taxonomy" id="1538716"/>
    <lineage>
        <taxon>Eukaryota</taxon>
        <taxon>Metazoa</taxon>
        <taxon>Ecdysozoa</taxon>
        <taxon>Nematoda</taxon>
        <taxon>Chromadorea</taxon>
        <taxon>Rhabditida</taxon>
        <taxon>Rhabditina</taxon>
        <taxon>Diplogasteromorpha</taxon>
        <taxon>Diplogasteroidea</taxon>
        <taxon>Neodiplogasteridae</taxon>
        <taxon>Pristionchus</taxon>
    </lineage>
</organism>
<dbReference type="Proteomes" id="UP001432322">
    <property type="component" value="Unassembled WGS sequence"/>
</dbReference>
<name>A0AAV5WJ57_9BILA</name>
<feature type="non-terminal residue" evidence="1">
    <location>
        <position position="1"/>
    </location>
</feature>
<sequence>RGARNNSLTAMDVQLYAEKAAFEGQALRPFFNNLQSRAVNTLSPETRQFAEFRYESKLAHYISVALMKCARSSHGRAKAKEIVKEQDESKNLKDTWKPLVDLCSELLRELKMESTNARLARLSDHWAK</sequence>
<comment type="caution">
    <text evidence="1">The sequence shown here is derived from an EMBL/GenBank/DDBJ whole genome shotgun (WGS) entry which is preliminary data.</text>
</comment>
<gene>
    <name evidence="1" type="ORF">PFISCL1PPCAC_23608</name>
</gene>
<dbReference type="AlphaFoldDB" id="A0AAV5WJ57"/>
<dbReference type="EMBL" id="BTSY01000006">
    <property type="protein sequence ID" value="GMT32311.1"/>
    <property type="molecule type" value="Genomic_DNA"/>
</dbReference>
<evidence type="ECO:0000313" key="1">
    <source>
        <dbReference type="EMBL" id="GMT32311.1"/>
    </source>
</evidence>
<protein>
    <submittedName>
        <fullName evidence="1">Uncharacterized protein</fullName>
    </submittedName>
</protein>
<feature type="non-terminal residue" evidence="1">
    <location>
        <position position="128"/>
    </location>
</feature>
<proteinExistence type="predicted"/>
<evidence type="ECO:0000313" key="2">
    <source>
        <dbReference type="Proteomes" id="UP001432322"/>
    </source>
</evidence>
<reference evidence="1" key="1">
    <citation type="submission" date="2023-10" db="EMBL/GenBank/DDBJ databases">
        <title>Genome assembly of Pristionchus species.</title>
        <authorList>
            <person name="Yoshida K."/>
            <person name="Sommer R.J."/>
        </authorList>
    </citation>
    <scope>NUCLEOTIDE SEQUENCE</scope>
    <source>
        <strain evidence="1">RS5133</strain>
    </source>
</reference>
<accession>A0AAV5WJ57</accession>
<keyword evidence="2" id="KW-1185">Reference proteome</keyword>